<dbReference type="STRING" id="1797472.A2215_04815"/>
<gene>
    <name evidence="2" type="ORF">A2215_04815</name>
</gene>
<keyword evidence="1" id="KW-0472">Membrane</keyword>
<feature type="transmembrane region" description="Helical" evidence="1">
    <location>
        <begin position="54"/>
        <end position="87"/>
    </location>
</feature>
<dbReference type="AlphaFoldDB" id="A0A1F5E5P7"/>
<dbReference type="Proteomes" id="UP000178583">
    <property type="component" value="Unassembled WGS sequence"/>
</dbReference>
<feature type="transmembrane region" description="Helical" evidence="1">
    <location>
        <begin position="128"/>
        <end position="149"/>
    </location>
</feature>
<evidence type="ECO:0008006" key="4">
    <source>
        <dbReference type="Google" id="ProtNLM"/>
    </source>
</evidence>
<comment type="caution">
    <text evidence="2">The sequence shown here is derived from an EMBL/GenBank/DDBJ whole genome shotgun (WGS) entry which is preliminary data.</text>
</comment>
<evidence type="ECO:0000313" key="2">
    <source>
        <dbReference type="EMBL" id="OGD62641.1"/>
    </source>
</evidence>
<protein>
    <recommendedName>
        <fullName evidence="4">Rod shape-determining protein MreD</fullName>
    </recommendedName>
</protein>
<name>A0A1F5E5P7_9BACT</name>
<feature type="transmembrane region" description="Helical" evidence="1">
    <location>
        <begin position="99"/>
        <end position="121"/>
    </location>
</feature>
<dbReference type="EMBL" id="MEZY01000046">
    <property type="protein sequence ID" value="OGD62641.1"/>
    <property type="molecule type" value="Genomic_DNA"/>
</dbReference>
<proteinExistence type="predicted"/>
<accession>A0A1F5E5P7</accession>
<feature type="transmembrane region" description="Helical" evidence="1">
    <location>
        <begin position="29"/>
        <end position="47"/>
    </location>
</feature>
<keyword evidence="1" id="KW-0812">Transmembrane</keyword>
<organism evidence="2 3">
    <name type="scientific">Candidatus Berkelbacteria bacterium RIFOXYA2_FULL_43_10</name>
    <dbReference type="NCBI Taxonomy" id="1797472"/>
    <lineage>
        <taxon>Bacteria</taxon>
        <taxon>Candidatus Berkelbacteria</taxon>
    </lineage>
</organism>
<reference evidence="2 3" key="1">
    <citation type="journal article" date="2016" name="Nat. Commun.">
        <title>Thousands of microbial genomes shed light on interconnected biogeochemical processes in an aquifer system.</title>
        <authorList>
            <person name="Anantharaman K."/>
            <person name="Brown C.T."/>
            <person name="Hug L.A."/>
            <person name="Sharon I."/>
            <person name="Castelle C.J."/>
            <person name="Probst A.J."/>
            <person name="Thomas B.C."/>
            <person name="Singh A."/>
            <person name="Wilkins M.J."/>
            <person name="Karaoz U."/>
            <person name="Brodie E.L."/>
            <person name="Williams K.H."/>
            <person name="Hubbard S.S."/>
            <person name="Banfield J.F."/>
        </authorList>
    </citation>
    <scope>NUCLEOTIDE SEQUENCE [LARGE SCALE GENOMIC DNA]</scope>
</reference>
<evidence type="ECO:0000256" key="1">
    <source>
        <dbReference type="SAM" id="Phobius"/>
    </source>
</evidence>
<sequence length="161" mass="17715">MKIQSYIFLFLLAIFTTLLDTSFFSNLSFFGATILSTLSILIVLSILERTRASYLFAAFATLCYATFSSLSVYLLTILFLGIPFGIAYLKSKLLIEFNLLLSIFVILIAEFIFILVATAFGGGLTLAILKYIASFMTINTLTTIIVFVLGKKLLLGGARGK</sequence>
<evidence type="ECO:0000313" key="3">
    <source>
        <dbReference type="Proteomes" id="UP000178583"/>
    </source>
</evidence>
<keyword evidence="1" id="KW-1133">Transmembrane helix</keyword>